<dbReference type="OrthoDB" id="8673349at2"/>
<dbReference type="RefSeq" id="WP_130445137.1">
    <property type="nucleotide sequence ID" value="NZ_SHKR01000012.1"/>
</dbReference>
<protein>
    <recommendedName>
        <fullName evidence="2">Amidohydrolase-related domain-containing protein</fullName>
    </recommendedName>
</protein>
<dbReference type="SUPFAM" id="SSF51556">
    <property type="entry name" value="Metallo-dependent hydrolases"/>
    <property type="match status" value="1"/>
</dbReference>
<dbReference type="AlphaFoldDB" id="A0A4Q7X042"/>
<accession>A0A4Q7X042</accession>
<evidence type="ECO:0000313" key="4">
    <source>
        <dbReference type="Proteomes" id="UP000292027"/>
    </source>
</evidence>
<sequence length="365" mass="41047">MAVQQLENYARPEQWTGLELVDTDVHINLPGLKNLFPYLEARWRDYITESGMGGLPSNLYPSNAPNLFLDGSRPEQGPAGSSLELLQGQLLDPWQLQYAILNCTYAIDSIHNDDLAAALARALNRWQLHEWLEQDDRLRGSAVLPLQNPAFAAKEVEWAAEHSQFVQVTVPSRSREPLGRRGFWPIYTAAQAAGFVVGVQAGGLSGNPTTPVGWSTYFVEDYVNVPLAFQTQLMSLVTEGVFVEFPDLKVATIEGGFSWLPPMMWRFDKDWKGLRREVPWVERPPSEVIRDHVRMTIAPLDRPDSPQQLLEVIDQLMCDDMLMFSTDYPHAHFANSADALPTGISDELRTKIMAGNAHATYRRLS</sequence>
<dbReference type="InterPro" id="IPR032465">
    <property type="entry name" value="ACMSD"/>
</dbReference>
<keyword evidence="1" id="KW-0456">Lyase</keyword>
<dbReference type="PANTHER" id="PTHR21240">
    <property type="entry name" value="2-AMINO-3-CARBOXYLMUCONATE-6-SEMIALDEHYDE DECARBOXYLASE"/>
    <property type="match status" value="1"/>
</dbReference>
<reference evidence="3 4" key="1">
    <citation type="journal article" date="2015" name="Stand. Genomic Sci.">
        <title>Genomic Encyclopedia of Bacterial and Archaeal Type Strains, Phase III: the genomes of soil and plant-associated and newly described type strains.</title>
        <authorList>
            <person name="Whitman W.B."/>
            <person name="Woyke T."/>
            <person name="Klenk H.P."/>
            <person name="Zhou Y."/>
            <person name="Lilburn T.G."/>
            <person name="Beck B.J."/>
            <person name="De Vos P."/>
            <person name="Vandamme P."/>
            <person name="Eisen J.A."/>
            <person name="Garrity G."/>
            <person name="Hugenholtz P."/>
            <person name="Kyrpides N.C."/>
        </authorList>
    </citation>
    <scope>NUCLEOTIDE SEQUENCE [LARGE SCALE GENOMIC DNA]</scope>
    <source>
        <strain evidence="3 4">VKM Ac-2540</strain>
    </source>
</reference>
<dbReference type="GO" id="GO:0016787">
    <property type="term" value="F:hydrolase activity"/>
    <property type="evidence" value="ECO:0007669"/>
    <property type="project" value="InterPro"/>
</dbReference>
<comment type="caution">
    <text evidence="3">The sequence shown here is derived from an EMBL/GenBank/DDBJ whole genome shotgun (WGS) entry which is preliminary data.</text>
</comment>
<dbReference type="EMBL" id="SHKR01000012">
    <property type="protein sequence ID" value="RZU16207.1"/>
    <property type="molecule type" value="Genomic_DNA"/>
</dbReference>
<evidence type="ECO:0000259" key="2">
    <source>
        <dbReference type="Pfam" id="PF04909"/>
    </source>
</evidence>
<dbReference type="Proteomes" id="UP000292027">
    <property type="component" value="Unassembled WGS sequence"/>
</dbReference>
<dbReference type="GO" id="GO:0019748">
    <property type="term" value="P:secondary metabolic process"/>
    <property type="evidence" value="ECO:0007669"/>
    <property type="project" value="TreeGrafter"/>
</dbReference>
<dbReference type="PANTHER" id="PTHR21240:SF28">
    <property type="entry name" value="ISO-OROTATE DECARBOXYLASE (EUROFUNG)"/>
    <property type="match status" value="1"/>
</dbReference>
<dbReference type="InterPro" id="IPR006680">
    <property type="entry name" value="Amidohydro-rel"/>
</dbReference>
<dbReference type="InterPro" id="IPR032466">
    <property type="entry name" value="Metal_Hydrolase"/>
</dbReference>
<feature type="domain" description="Amidohydrolase-related" evidence="2">
    <location>
        <begin position="22"/>
        <end position="363"/>
    </location>
</feature>
<organism evidence="3 4">
    <name type="scientific">Kribbella rubisoli</name>
    <dbReference type="NCBI Taxonomy" id="3075929"/>
    <lineage>
        <taxon>Bacteria</taxon>
        <taxon>Bacillati</taxon>
        <taxon>Actinomycetota</taxon>
        <taxon>Actinomycetes</taxon>
        <taxon>Propionibacteriales</taxon>
        <taxon>Kribbellaceae</taxon>
        <taxon>Kribbella</taxon>
    </lineage>
</organism>
<dbReference type="GO" id="GO:0016831">
    <property type="term" value="F:carboxy-lyase activity"/>
    <property type="evidence" value="ECO:0007669"/>
    <property type="project" value="InterPro"/>
</dbReference>
<keyword evidence="4" id="KW-1185">Reference proteome</keyword>
<evidence type="ECO:0000256" key="1">
    <source>
        <dbReference type="ARBA" id="ARBA00023239"/>
    </source>
</evidence>
<name>A0A4Q7X042_9ACTN</name>
<evidence type="ECO:0000313" key="3">
    <source>
        <dbReference type="EMBL" id="RZU16207.1"/>
    </source>
</evidence>
<proteinExistence type="predicted"/>
<dbReference type="GO" id="GO:0005737">
    <property type="term" value="C:cytoplasm"/>
    <property type="evidence" value="ECO:0007669"/>
    <property type="project" value="TreeGrafter"/>
</dbReference>
<dbReference type="Gene3D" id="3.20.20.140">
    <property type="entry name" value="Metal-dependent hydrolases"/>
    <property type="match status" value="1"/>
</dbReference>
<dbReference type="Pfam" id="PF04909">
    <property type="entry name" value="Amidohydro_2"/>
    <property type="match status" value="1"/>
</dbReference>
<gene>
    <name evidence="3" type="ORF">EV645_3757</name>
</gene>